<dbReference type="Proteomes" id="UP000032142">
    <property type="component" value="Unassembled WGS sequence"/>
</dbReference>
<reference evidence="2" key="1">
    <citation type="submission" date="2014-09" db="EMBL/GenBank/DDBJ databases">
        <authorList>
            <person name="Mudge J."/>
            <person name="Ramaraj T."/>
            <person name="Lindquist I.E."/>
            <person name="Bharti A.K."/>
            <person name="Sundararajan A."/>
            <person name="Cameron C.T."/>
            <person name="Woodward J.E."/>
            <person name="May G.D."/>
            <person name="Brubaker C."/>
            <person name="Broadhvest J."/>
            <person name="Wilkins T.A."/>
        </authorList>
    </citation>
    <scope>NUCLEOTIDE SEQUENCE</scope>
    <source>
        <strain evidence="2">cv. AKA8401</strain>
    </source>
</reference>
<name>A0A0B0PTI0_GOSAR</name>
<proteinExistence type="predicted"/>
<evidence type="ECO:0000313" key="1">
    <source>
        <dbReference type="EMBL" id="KHG29763.1"/>
    </source>
</evidence>
<protein>
    <submittedName>
        <fullName evidence="1">UBX domain-containing 7</fullName>
    </submittedName>
</protein>
<gene>
    <name evidence="1" type="ORF">F383_06124</name>
</gene>
<dbReference type="EMBL" id="KN451811">
    <property type="protein sequence ID" value="KHG29763.1"/>
    <property type="molecule type" value="Genomic_DNA"/>
</dbReference>
<dbReference type="InterPro" id="IPR036249">
    <property type="entry name" value="Thioredoxin-like_sf"/>
</dbReference>
<organism evidence="1 2">
    <name type="scientific">Gossypium arboreum</name>
    <name type="common">Tree cotton</name>
    <name type="synonym">Gossypium nanking</name>
    <dbReference type="NCBI Taxonomy" id="29729"/>
    <lineage>
        <taxon>Eukaryota</taxon>
        <taxon>Viridiplantae</taxon>
        <taxon>Streptophyta</taxon>
        <taxon>Embryophyta</taxon>
        <taxon>Tracheophyta</taxon>
        <taxon>Spermatophyta</taxon>
        <taxon>Magnoliopsida</taxon>
        <taxon>eudicotyledons</taxon>
        <taxon>Gunneridae</taxon>
        <taxon>Pentapetalae</taxon>
        <taxon>rosids</taxon>
        <taxon>malvids</taxon>
        <taxon>Malvales</taxon>
        <taxon>Malvaceae</taxon>
        <taxon>Malvoideae</taxon>
        <taxon>Gossypium</taxon>
    </lineage>
</organism>
<accession>A0A0B0PTI0</accession>
<dbReference type="Gene3D" id="3.40.30.10">
    <property type="entry name" value="Glutaredoxin"/>
    <property type="match status" value="1"/>
</dbReference>
<sequence>MDYCGIYYVLLKLNLDTWGNEAVSQTISTNLILAGAAASSEPRYILSEDLYIFMPLDSVYDDSGKGRKICTYYRLDWIPVVLIVDPITGQHALLAWSGST</sequence>
<dbReference type="SUPFAM" id="SSF52833">
    <property type="entry name" value="Thioredoxin-like"/>
    <property type="match status" value="1"/>
</dbReference>
<keyword evidence="2" id="KW-1185">Reference proteome</keyword>
<evidence type="ECO:0000313" key="2">
    <source>
        <dbReference type="Proteomes" id="UP000032142"/>
    </source>
</evidence>
<dbReference type="AlphaFoldDB" id="A0A0B0PTI0"/>